<keyword evidence="1" id="KW-0812">Transmembrane</keyword>
<feature type="transmembrane region" description="Helical" evidence="1">
    <location>
        <begin position="33"/>
        <end position="51"/>
    </location>
</feature>
<accession>A0ABT8M715</accession>
<dbReference type="RefSeq" id="WP_301662769.1">
    <property type="nucleotide sequence ID" value="NZ_VCYH01000001.1"/>
</dbReference>
<keyword evidence="1" id="KW-1133">Transmembrane helix</keyword>
<gene>
    <name evidence="2" type="ORF">FGU65_02210</name>
</gene>
<dbReference type="Proteomes" id="UP001168338">
    <property type="component" value="Unassembled WGS sequence"/>
</dbReference>
<dbReference type="Pfam" id="PF26161">
    <property type="entry name" value="DUF8044"/>
    <property type="match status" value="1"/>
</dbReference>
<reference evidence="2" key="1">
    <citation type="submission" date="2019-05" db="EMBL/GenBank/DDBJ databases">
        <title>Methanoculleus sp. FWC-SCC1, a methanogenic archaeon isolated from deep marine cold seep.</title>
        <authorList>
            <person name="Chen Y.-W."/>
            <person name="Chen S.-C."/>
            <person name="Teng N.-H."/>
            <person name="Lai M.-C."/>
        </authorList>
    </citation>
    <scope>NUCLEOTIDE SEQUENCE</scope>
    <source>
        <strain evidence="2">FWC-SCC1</strain>
    </source>
</reference>
<organism evidence="2 3">
    <name type="scientific">Methanoculleus frigidifontis</name>
    <dbReference type="NCBI Taxonomy" id="2584085"/>
    <lineage>
        <taxon>Archaea</taxon>
        <taxon>Methanobacteriati</taxon>
        <taxon>Methanobacteriota</taxon>
        <taxon>Stenosarchaea group</taxon>
        <taxon>Methanomicrobia</taxon>
        <taxon>Methanomicrobiales</taxon>
        <taxon>Methanomicrobiaceae</taxon>
        <taxon>Methanoculleus</taxon>
    </lineage>
</organism>
<keyword evidence="1" id="KW-0472">Membrane</keyword>
<name>A0ABT8M715_9EURY</name>
<dbReference type="EMBL" id="VCYH01000001">
    <property type="protein sequence ID" value="MDN7023720.1"/>
    <property type="molecule type" value="Genomic_DNA"/>
</dbReference>
<evidence type="ECO:0000313" key="2">
    <source>
        <dbReference type="EMBL" id="MDN7023720.1"/>
    </source>
</evidence>
<protein>
    <submittedName>
        <fullName evidence="2">Uncharacterized protein</fullName>
    </submittedName>
</protein>
<evidence type="ECO:0000256" key="1">
    <source>
        <dbReference type="SAM" id="Phobius"/>
    </source>
</evidence>
<feature type="transmembrane region" description="Helical" evidence="1">
    <location>
        <begin position="63"/>
        <end position="86"/>
    </location>
</feature>
<keyword evidence="3" id="KW-1185">Reference proteome</keyword>
<comment type="caution">
    <text evidence="2">The sequence shown here is derived from an EMBL/GenBank/DDBJ whole genome shotgun (WGS) entry which is preliminary data.</text>
</comment>
<evidence type="ECO:0000313" key="3">
    <source>
        <dbReference type="Proteomes" id="UP001168338"/>
    </source>
</evidence>
<dbReference type="InterPro" id="IPR058357">
    <property type="entry name" value="DUF8044"/>
</dbReference>
<sequence>MGLRKRHGALIALMAWLLLAAYLTVQMPGISPEVYPFLGFLGFLIIAELAETRYVRSTYLFRLQYIVAAGIVLVSAAVAIGIFRAVQ</sequence>
<proteinExistence type="predicted"/>